<protein>
    <submittedName>
        <fullName evidence="3">Response regulator receiver protein</fullName>
    </submittedName>
</protein>
<gene>
    <name evidence="3" type="ORF">DEIGR_200253</name>
</gene>
<keyword evidence="4" id="KW-1185">Reference proteome</keyword>
<dbReference type="SMART" id="SM00448">
    <property type="entry name" value="REC"/>
    <property type="match status" value="1"/>
</dbReference>
<keyword evidence="1" id="KW-0597">Phosphoprotein</keyword>
<dbReference type="InterPro" id="IPR052893">
    <property type="entry name" value="TCS_response_regulator"/>
</dbReference>
<dbReference type="AlphaFoldDB" id="A0A100HMC7"/>
<dbReference type="CDD" id="cd17557">
    <property type="entry name" value="REC_Rcp-like"/>
    <property type="match status" value="1"/>
</dbReference>
<evidence type="ECO:0000259" key="2">
    <source>
        <dbReference type="PROSITE" id="PS50110"/>
    </source>
</evidence>
<dbReference type="Pfam" id="PF00072">
    <property type="entry name" value="Response_reg"/>
    <property type="match status" value="1"/>
</dbReference>
<reference evidence="4" key="1">
    <citation type="submission" date="2015-11" db="EMBL/GenBank/DDBJ databases">
        <title>Draft Genome Sequence of the Radioresistant Bacterium Deinococcus grandis, Isolated from Freshwater Fish in Japan.</title>
        <authorList>
            <person name="Satoh K."/>
            <person name="Onodera T."/>
            <person name="Omoso K."/>
            <person name="Takeda-Yano K."/>
            <person name="Katayama T."/>
            <person name="Oono Y."/>
            <person name="Narumi I."/>
        </authorList>
    </citation>
    <scope>NUCLEOTIDE SEQUENCE [LARGE SCALE GENOMIC DNA]</scope>
    <source>
        <strain evidence="4">ATCC 43672</strain>
    </source>
</reference>
<evidence type="ECO:0000313" key="4">
    <source>
        <dbReference type="Proteomes" id="UP000056209"/>
    </source>
</evidence>
<dbReference type="EMBL" id="BCMS01000002">
    <property type="protein sequence ID" value="GAQ23398.1"/>
    <property type="molecule type" value="Genomic_DNA"/>
</dbReference>
<dbReference type="GO" id="GO:0000160">
    <property type="term" value="P:phosphorelay signal transduction system"/>
    <property type="evidence" value="ECO:0007669"/>
    <property type="project" value="InterPro"/>
</dbReference>
<dbReference type="InterPro" id="IPR001789">
    <property type="entry name" value="Sig_transdc_resp-reg_receiver"/>
</dbReference>
<evidence type="ECO:0000256" key="1">
    <source>
        <dbReference type="PROSITE-ProRule" id="PRU00169"/>
    </source>
</evidence>
<dbReference type="InterPro" id="IPR011006">
    <property type="entry name" value="CheY-like_superfamily"/>
</dbReference>
<dbReference type="Gene3D" id="3.40.50.2300">
    <property type="match status" value="1"/>
</dbReference>
<name>A0A100HMC7_9DEIO</name>
<sequence>MSEHRLLIVEDSDEDFQAIQWALGRLERTLPLDRCVNGDDAIDWLSAPPHWPSLVLLDLNLPGTDGREVLGALRADPRTRTLPVVVLSTSASERDVNECYALGANSYLTKPVNFTQFTDQLRRTLDFWLDAAQLPNRAEGA</sequence>
<evidence type="ECO:0000313" key="3">
    <source>
        <dbReference type="EMBL" id="GAQ23398.1"/>
    </source>
</evidence>
<accession>A0A100HMC7</accession>
<dbReference type="RefSeq" id="WP_058979205.1">
    <property type="nucleotide sequence ID" value="NZ_BCMS01000002.1"/>
</dbReference>
<dbReference type="PANTHER" id="PTHR44520">
    <property type="entry name" value="RESPONSE REGULATOR RCP1-RELATED"/>
    <property type="match status" value="1"/>
</dbReference>
<proteinExistence type="predicted"/>
<comment type="caution">
    <text evidence="3">The sequence shown here is derived from an EMBL/GenBank/DDBJ whole genome shotgun (WGS) entry which is preliminary data.</text>
</comment>
<feature type="modified residue" description="4-aspartylphosphate" evidence="1">
    <location>
        <position position="58"/>
    </location>
</feature>
<organism evidence="3 4">
    <name type="scientific">Deinococcus grandis</name>
    <dbReference type="NCBI Taxonomy" id="57498"/>
    <lineage>
        <taxon>Bacteria</taxon>
        <taxon>Thermotogati</taxon>
        <taxon>Deinococcota</taxon>
        <taxon>Deinococci</taxon>
        <taxon>Deinococcales</taxon>
        <taxon>Deinococcaceae</taxon>
        <taxon>Deinococcus</taxon>
    </lineage>
</organism>
<dbReference type="OrthoDB" id="9785718at2"/>
<dbReference type="PROSITE" id="PS50110">
    <property type="entry name" value="RESPONSE_REGULATORY"/>
    <property type="match status" value="1"/>
</dbReference>
<feature type="domain" description="Response regulatory" evidence="2">
    <location>
        <begin position="5"/>
        <end position="125"/>
    </location>
</feature>
<dbReference type="SUPFAM" id="SSF52172">
    <property type="entry name" value="CheY-like"/>
    <property type="match status" value="1"/>
</dbReference>
<dbReference type="Proteomes" id="UP000056209">
    <property type="component" value="Unassembled WGS sequence"/>
</dbReference>